<dbReference type="GeneID" id="59290251"/>
<dbReference type="AlphaFoldDB" id="A0A8H6L2R0"/>
<sequence length="125" mass="14542">MTADSEWLYGGPIENNPALEISPPIKKHLQTTFVRNPFTTKPRLHNIYDEFTNAPPKHDINFKFTEVKNIVDEMVTSGVVFKIPTMFKMQLDKVKEEVDELHKVFAMDVYEVNKERFVKSEEGKP</sequence>
<gene>
    <name evidence="1" type="ORF">HO173_008596</name>
</gene>
<name>A0A8H6L2R0_9LECA</name>
<proteinExistence type="predicted"/>
<dbReference type="RefSeq" id="XP_037162726.1">
    <property type="nucleotide sequence ID" value="XM_037310493.1"/>
</dbReference>
<comment type="caution">
    <text evidence="1">The sequence shown here is derived from an EMBL/GenBank/DDBJ whole genome shotgun (WGS) entry which is preliminary data.</text>
</comment>
<dbReference type="EMBL" id="JACCJC010000040">
    <property type="protein sequence ID" value="KAF6233304.1"/>
    <property type="molecule type" value="Genomic_DNA"/>
</dbReference>
<dbReference type="Proteomes" id="UP000578531">
    <property type="component" value="Unassembled WGS sequence"/>
</dbReference>
<organism evidence="1 2">
    <name type="scientific">Letharia columbiana</name>
    <dbReference type="NCBI Taxonomy" id="112416"/>
    <lineage>
        <taxon>Eukaryota</taxon>
        <taxon>Fungi</taxon>
        <taxon>Dikarya</taxon>
        <taxon>Ascomycota</taxon>
        <taxon>Pezizomycotina</taxon>
        <taxon>Lecanoromycetes</taxon>
        <taxon>OSLEUM clade</taxon>
        <taxon>Lecanoromycetidae</taxon>
        <taxon>Lecanorales</taxon>
        <taxon>Lecanorineae</taxon>
        <taxon>Parmeliaceae</taxon>
        <taxon>Letharia</taxon>
    </lineage>
</organism>
<evidence type="ECO:0000313" key="1">
    <source>
        <dbReference type="EMBL" id="KAF6233304.1"/>
    </source>
</evidence>
<evidence type="ECO:0000313" key="2">
    <source>
        <dbReference type="Proteomes" id="UP000578531"/>
    </source>
</evidence>
<accession>A0A8H6L2R0</accession>
<protein>
    <submittedName>
        <fullName evidence="1">Uncharacterized protein</fullName>
    </submittedName>
</protein>
<keyword evidence="2" id="KW-1185">Reference proteome</keyword>
<reference evidence="1 2" key="1">
    <citation type="journal article" date="2020" name="Genomics">
        <title>Complete, high-quality genomes from long-read metagenomic sequencing of two wolf lichen thalli reveals enigmatic genome architecture.</title>
        <authorList>
            <person name="McKenzie S.K."/>
            <person name="Walston R.F."/>
            <person name="Allen J.L."/>
        </authorList>
    </citation>
    <scope>NUCLEOTIDE SEQUENCE [LARGE SCALE GENOMIC DNA]</scope>
    <source>
        <strain evidence="1">WasteWater2</strain>
    </source>
</reference>